<dbReference type="Proteomes" id="UP001165065">
    <property type="component" value="Unassembled WGS sequence"/>
</dbReference>
<dbReference type="InterPro" id="IPR017907">
    <property type="entry name" value="Znf_RING_CS"/>
</dbReference>
<organism evidence="7 8">
    <name type="scientific">Triparma columacea</name>
    <dbReference type="NCBI Taxonomy" id="722753"/>
    <lineage>
        <taxon>Eukaryota</taxon>
        <taxon>Sar</taxon>
        <taxon>Stramenopiles</taxon>
        <taxon>Ochrophyta</taxon>
        <taxon>Bolidophyceae</taxon>
        <taxon>Parmales</taxon>
        <taxon>Triparmaceae</taxon>
        <taxon>Triparma</taxon>
    </lineage>
</organism>
<dbReference type="InterPro" id="IPR027370">
    <property type="entry name" value="Znf-RING_euk"/>
</dbReference>
<dbReference type="GO" id="GO:0006513">
    <property type="term" value="P:protein monoubiquitination"/>
    <property type="evidence" value="ECO:0007669"/>
    <property type="project" value="InterPro"/>
</dbReference>
<evidence type="ECO:0000256" key="4">
    <source>
        <dbReference type="PROSITE-ProRule" id="PRU00175"/>
    </source>
</evidence>
<sequence>MSSREAKLAECRRNQTRWMEERRRANDIQECLGELMTHQCQICYELMTPPHHTPTLLFPCGHTFCDKCVERSKGKEGKKGKCPYCRSAITSSAVNHSLKDLIERFADQKGKLEREEVNHLDDLFPKAESKEAGGQGAGGRGEGGHYLASYKSTSMRHKILLNELDDSHKRLQNIITRKVGVKSMKEILVKERDEAEKKRKDLEEELALIDKHLEEQQNKQERVEEEEKGMTQQIQLIRKTIDNVQGELEKTKMLALGSGVNEDDLDCK</sequence>
<dbReference type="GO" id="GO:0008270">
    <property type="term" value="F:zinc ion binding"/>
    <property type="evidence" value="ECO:0007669"/>
    <property type="project" value="UniProtKB-KW"/>
</dbReference>
<keyword evidence="8" id="KW-1185">Reference proteome</keyword>
<keyword evidence="5" id="KW-0175">Coiled coil</keyword>
<dbReference type="PROSITE" id="PS00518">
    <property type="entry name" value="ZF_RING_1"/>
    <property type="match status" value="1"/>
</dbReference>
<dbReference type="Pfam" id="PF13445">
    <property type="entry name" value="zf-RING_UBOX"/>
    <property type="match status" value="1"/>
</dbReference>
<keyword evidence="3" id="KW-0862">Zinc</keyword>
<dbReference type="SUPFAM" id="SSF57850">
    <property type="entry name" value="RING/U-box"/>
    <property type="match status" value="1"/>
</dbReference>
<dbReference type="AlphaFoldDB" id="A0A9W7G7M2"/>
<keyword evidence="2 4" id="KW-0863">Zinc-finger</keyword>
<dbReference type="InterPro" id="IPR039577">
    <property type="entry name" value="Rad18"/>
</dbReference>
<evidence type="ECO:0000313" key="7">
    <source>
        <dbReference type="EMBL" id="GMI38991.1"/>
    </source>
</evidence>
<dbReference type="GO" id="GO:0003697">
    <property type="term" value="F:single-stranded DNA binding"/>
    <property type="evidence" value="ECO:0007669"/>
    <property type="project" value="InterPro"/>
</dbReference>
<dbReference type="OrthoDB" id="6105938at2759"/>
<dbReference type="PANTHER" id="PTHR14134:SF3">
    <property type="entry name" value="RING-CH-TYPE DOMAIN-CONTAINING PROTEIN"/>
    <property type="match status" value="1"/>
</dbReference>
<evidence type="ECO:0000259" key="6">
    <source>
        <dbReference type="PROSITE" id="PS50089"/>
    </source>
</evidence>
<feature type="coiled-coil region" evidence="5">
    <location>
        <begin position="181"/>
        <end position="233"/>
    </location>
</feature>
<name>A0A9W7G7M2_9STRA</name>
<dbReference type="PROSITE" id="PS50089">
    <property type="entry name" value="ZF_RING_2"/>
    <property type="match status" value="1"/>
</dbReference>
<dbReference type="InterPro" id="IPR013083">
    <property type="entry name" value="Znf_RING/FYVE/PHD"/>
</dbReference>
<accession>A0A9W7G7M2</accession>
<dbReference type="PANTHER" id="PTHR14134">
    <property type="entry name" value="E3 UBIQUITIN-PROTEIN LIGASE RAD18"/>
    <property type="match status" value="1"/>
</dbReference>
<keyword evidence="1" id="KW-0479">Metal-binding</keyword>
<dbReference type="GO" id="GO:0061630">
    <property type="term" value="F:ubiquitin protein ligase activity"/>
    <property type="evidence" value="ECO:0007669"/>
    <property type="project" value="InterPro"/>
</dbReference>
<dbReference type="GO" id="GO:0006301">
    <property type="term" value="P:DNA damage tolerance"/>
    <property type="evidence" value="ECO:0007669"/>
    <property type="project" value="InterPro"/>
</dbReference>
<reference evidence="8" key="1">
    <citation type="journal article" date="2023" name="Commun. Biol.">
        <title>Genome analysis of Parmales, the sister group of diatoms, reveals the evolutionary specialization of diatoms from phago-mixotrophs to photoautotrophs.</title>
        <authorList>
            <person name="Ban H."/>
            <person name="Sato S."/>
            <person name="Yoshikawa S."/>
            <person name="Yamada K."/>
            <person name="Nakamura Y."/>
            <person name="Ichinomiya M."/>
            <person name="Sato N."/>
            <person name="Blanc-Mathieu R."/>
            <person name="Endo H."/>
            <person name="Kuwata A."/>
            <person name="Ogata H."/>
        </authorList>
    </citation>
    <scope>NUCLEOTIDE SEQUENCE [LARGE SCALE GENOMIC DNA]</scope>
</reference>
<evidence type="ECO:0000313" key="8">
    <source>
        <dbReference type="Proteomes" id="UP001165065"/>
    </source>
</evidence>
<feature type="domain" description="RING-type" evidence="6">
    <location>
        <begin position="40"/>
        <end position="86"/>
    </location>
</feature>
<evidence type="ECO:0000256" key="5">
    <source>
        <dbReference type="SAM" id="Coils"/>
    </source>
</evidence>
<gene>
    <name evidence="7" type="ORF">TrCOL_g5804</name>
</gene>
<dbReference type="InterPro" id="IPR001841">
    <property type="entry name" value="Znf_RING"/>
</dbReference>
<evidence type="ECO:0000256" key="2">
    <source>
        <dbReference type="ARBA" id="ARBA00022771"/>
    </source>
</evidence>
<dbReference type="Gene3D" id="3.30.40.10">
    <property type="entry name" value="Zinc/RING finger domain, C3HC4 (zinc finger)"/>
    <property type="match status" value="1"/>
</dbReference>
<dbReference type="EMBL" id="BRYA01000095">
    <property type="protein sequence ID" value="GMI38991.1"/>
    <property type="molecule type" value="Genomic_DNA"/>
</dbReference>
<proteinExistence type="predicted"/>
<evidence type="ECO:0000256" key="1">
    <source>
        <dbReference type="ARBA" id="ARBA00022723"/>
    </source>
</evidence>
<evidence type="ECO:0000256" key="3">
    <source>
        <dbReference type="ARBA" id="ARBA00022833"/>
    </source>
</evidence>
<dbReference type="SMART" id="SM00184">
    <property type="entry name" value="RING"/>
    <property type="match status" value="1"/>
</dbReference>
<protein>
    <recommendedName>
        <fullName evidence="6">RING-type domain-containing protein</fullName>
    </recommendedName>
</protein>
<comment type="caution">
    <text evidence="7">The sequence shown here is derived from an EMBL/GenBank/DDBJ whole genome shotgun (WGS) entry which is preliminary data.</text>
</comment>